<dbReference type="SUPFAM" id="SSF48452">
    <property type="entry name" value="TPR-like"/>
    <property type="match status" value="1"/>
</dbReference>
<sequence>CSSNTLVAVLTTKASHEDNPGDVSDADSDLELLQGEISTYDQSVRSFLASHHNDGASFQPTRGGPRGRGARGPRKAAKPRGDITARLSKVNQAFLGGDYSRALDLAFEVIRINAETHQAWTAVASIFREQGEMDRALAAMVYAAHLRPKDLAGWMNCASFALDTVTDDEAGNLHTARLCFSAAIRADPTNIDARLGKAAVCHSQGHLSAAISEYNMVLRRRPQDLDLVRKLAEACVDNKHAETALPSAIAAYRRYFDIARANTGEYASDALWHDIGIYVELHASTGCFQDATHELKALSRWLVGRAPEAYWDEWQADDREWDNDHGRRLLCPDFVENAFPLELYGYALPLELRVRLAIYRLRLGDEAEAFHHLSWLESTDQHTIDFIADFSFLAYDLASELMRCGQPSFAIPYFEKLRHLPGDPDPAVLLQLGRCYLATGEQSTAEEYFLASIEADEEIIDARIELANLYERTREDEEALILAAEAMALREAHDAPPNDPTRHAAAAITPAMQPLYLAQRTLPIKKKREPRSKPSDGQPKSVIPRRYRPKRLAGADRRQQDEQARAGKLAEQYRIVRNLKQQINDGNQDLVEEWMTSSRELVDEFRSLKKFYSWDKYLRFLGRRVTLEQQDPNRPESELTQMYERLSRSLAPRGDLIREGQSSVLDHHQGISFDSWLDLFLDYAIGLAVNNRRDEAYQICEAARDSTVFQSPKYEFPIYIAWSVCAIYTSDEEKCVTIGRHLMRDGGVSDSYRMFALLSYLCQSPVSWYTSGPAQKYILRQIKAVDSSHPEAVMRGTSGEHERRLDVCLLMLYGHILFTSTSYTHALGYFLRARSLDPGNSMVNLSLGLAYVHYGLKRQSTNRQYLLLQGQAFLTQYAEGSRLEGGPVSSVEAYYNIARLFQLLGIGFLAHEYYTRATEEIEKGGGDDNIKNDIATNQIISLLSSRNRYGALLLMKQRMKL</sequence>
<feature type="region of interest" description="Disordered" evidence="2">
    <location>
        <begin position="523"/>
        <end position="567"/>
    </location>
</feature>
<dbReference type="AlphaFoldDB" id="A0A084APP4"/>
<dbReference type="Pfam" id="PF14559">
    <property type="entry name" value="TPR_19"/>
    <property type="match status" value="1"/>
</dbReference>
<dbReference type="InterPro" id="IPR011990">
    <property type="entry name" value="TPR-like_helical_dom_sf"/>
</dbReference>
<dbReference type="GO" id="GO:0000127">
    <property type="term" value="C:transcription factor TFIIIC complex"/>
    <property type="evidence" value="ECO:0007669"/>
    <property type="project" value="TreeGrafter"/>
</dbReference>
<dbReference type="PANTHER" id="PTHR23082:SF0">
    <property type="entry name" value="GENERAL TRANSCRIPTION FACTOR 3C POLYPEPTIDE 3"/>
    <property type="match status" value="1"/>
</dbReference>
<feature type="compositionally biased region" description="Basic and acidic residues" evidence="2">
    <location>
        <begin position="553"/>
        <end position="565"/>
    </location>
</feature>
<dbReference type="GO" id="GO:0006383">
    <property type="term" value="P:transcription by RNA polymerase III"/>
    <property type="evidence" value="ECO:0007669"/>
    <property type="project" value="InterPro"/>
</dbReference>
<protein>
    <submittedName>
        <fullName evidence="3">Uncharacterized protein</fullName>
    </submittedName>
</protein>
<accession>A0A084APP4</accession>
<dbReference type="HOGENOM" id="CLU_002391_0_1_1"/>
<feature type="region of interest" description="Disordered" evidence="2">
    <location>
        <begin position="52"/>
        <end position="80"/>
    </location>
</feature>
<feature type="compositionally biased region" description="Basic residues" evidence="2">
    <location>
        <begin position="68"/>
        <end position="78"/>
    </location>
</feature>
<evidence type="ECO:0000313" key="3">
    <source>
        <dbReference type="EMBL" id="KEY67273.1"/>
    </source>
</evidence>
<gene>
    <name evidence="3" type="ORF">S7711_04526</name>
</gene>
<feature type="repeat" description="TPR" evidence="1">
    <location>
        <begin position="426"/>
        <end position="459"/>
    </location>
</feature>
<organism evidence="3 4">
    <name type="scientific">Stachybotrys chartarum (strain CBS 109288 / IBT 7711)</name>
    <name type="common">Toxic black mold</name>
    <name type="synonym">Stilbospora chartarum</name>
    <dbReference type="NCBI Taxonomy" id="1280523"/>
    <lineage>
        <taxon>Eukaryota</taxon>
        <taxon>Fungi</taxon>
        <taxon>Dikarya</taxon>
        <taxon>Ascomycota</taxon>
        <taxon>Pezizomycotina</taxon>
        <taxon>Sordariomycetes</taxon>
        <taxon>Hypocreomycetidae</taxon>
        <taxon>Hypocreales</taxon>
        <taxon>Stachybotryaceae</taxon>
        <taxon>Stachybotrys</taxon>
    </lineage>
</organism>
<dbReference type="Proteomes" id="UP000028045">
    <property type="component" value="Unassembled WGS sequence"/>
</dbReference>
<dbReference type="EMBL" id="KL648624">
    <property type="protein sequence ID" value="KEY67273.1"/>
    <property type="molecule type" value="Genomic_DNA"/>
</dbReference>
<dbReference type="Gene3D" id="1.25.40.10">
    <property type="entry name" value="Tetratricopeptide repeat domain"/>
    <property type="match status" value="3"/>
</dbReference>
<dbReference type="SMART" id="SM00028">
    <property type="entry name" value="TPR"/>
    <property type="match status" value="6"/>
</dbReference>
<dbReference type="Pfam" id="PF13432">
    <property type="entry name" value="TPR_16"/>
    <property type="match status" value="1"/>
</dbReference>
<keyword evidence="1" id="KW-0802">TPR repeat</keyword>
<feature type="repeat" description="TPR" evidence="1">
    <location>
        <begin position="117"/>
        <end position="150"/>
    </location>
</feature>
<dbReference type="InterPro" id="IPR039340">
    <property type="entry name" value="Tfc4/TFIIIC-102/Sfc4"/>
</dbReference>
<dbReference type="SUPFAM" id="SSF81901">
    <property type="entry name" value="HCP-like"/>
    <property type="match status" value="1"/>
</dbReference>
<keyword evidence="4" id="KW-1185">Reference proteome</keyword>
<dbReference type="PANTHER" id="PTHR23082">
    <property type="entry name" value="TRANSCRIPTION INITIATION FACTOR IIIC TFIIIC , POLYPEPTIDE 3-RELATED"/>
    <property type="match status" value="1"/>
</dbReference>
<evidence type="ECO:0000256" key="1">
    <source>
        <dbReference type="PROSITE-ProRule" id="PRU00339"/>
    </source>
</evidence>
<feature type="non-terminal residue" evidence="3">
    <location>
        <position position="1"/>
    </location>
</feature>
<reference evidence="3 4" key="1">
    <citation type="journal article" date="2014" name="BMC Genomics">
        <title>Comparative genome sequencing reveals chemotype-specific gene clusters in the toxigenic black mold Stachybotrys.</title>
        <authorList>
            <person name="Semeiks J."/>
            <person name="Borek D."/>
            <person name="Otwinowski Z."/>
            <person name="Grishin N.V."/>
        </authorList>
    </citation>
    <scope>NUCLEOTIDE SEQUENCE [LARGE SCALE GENOMIC DNA]</scope>
    <source>
        <strain evidence="4">CBS 109288 / IBT 7711</strain>
    </source>
</reference>
<dbReference type="OrthoDB" id="9991317at2759"/>
<proteinExistence type="predicted"/>
<name>A0A084APP4_STACB</name>
<dbReference type="InterPro" id="IPR019734">
    <property type="entry name" value="TPR_rpt"/>
</dbReference>
<evidence type="ECO:0000313" key="4">
    <source>
        <dbReference type="Proteomes" id="UP000028045"/>
    </source>
</evidence>
<dbReference type="PROSITE" id="PS50005">
    <property type="entry name" value="TPR"/>
    <property type="match status" value="2"/>
</dbReference>
<evidence type="ECO:0000256" key="2">
    <source>
        <dbReference type="SAM" id="MobiDB-lite"/>
    </source>
</evidence>